<proteinExistence type="predicted"/>
<sequence>MTDSHAHPSRPGRGRTKLVLIMLVFLAPIVAAGLLTLSDWQPEGKGNGRPIVPQRSMADVRIDVDGRPWAWRDSEPRLTLVALPGPGCAARCVATLGLMRNARIVLNRNADRLRLLYLGEPPRDAAGVMDDYARGDDTTGAFASFRAAEPDSVAAVLVESNGTALAWYPAGFDPNGLRKDLQKVIR</sequence>
<evidence type="ECO:0000313" key="2">
    <source>
        <dbReference type="EMBL" id="MDF4026849.1"/>
    </source>
</evidence>
<name>A0ABT6BFS3_9GAMM</name>
<accession>A0ABT6BFS3</accession>
<keyword evidence="1" id="KW-1133">Transmembrane helix</keyword>
<organism evidence="2 3">
    <name type="scientific">Luteibacter sahnii</name>
    <dbReference type="NCBI Taxonomy" id="3021977"/>
    <lineage>
        <taxon>Bacteria</taxon>
        <taxon>Pseudomonadati</taxon>
        <taxon>Pseudomonadota</taxon>
        <taxon>Gammaproteobacteria</taxon>
        <taxon>Lysobacterales</taxon>
        <taxon>Rhodanobacteraceae</taxon>
        <taxon>Luteibacter</taxon>
    </lineage>
</organism>
<evidence type="ECO:0000256" key="1">
    <source>
        <dbReference type="SAM" id="Phobius"/>
    </source>
</evidence>
<reference evidence="2 3" key="1">
    <citation type="journal article" date="2024" name="Curr. Microbiol.">
        <title>Luteibacter sahnii sp. nov., A Novel Yellow-Colored Xanthomonadin Pigment Producing Probiotic Bacterium from Healthy Rice Seed Microbiome.</title>
        <authorList>
            <person name="Jaiswal G."/>
            <person name="Rana R."/>
            <person name="Nayak P.K."/>
            <person name="Chouhan R."/>
            <person name="Gandhi S.G."/>
            <person name="Patel H.K."/>
            <person name="Patil P.B."/>
        </authorList>
    </citation>
    <scope>NUCLEOTIDE SEQUENCE [LARGE SCALE GENOMIC DNA]</scope>
    <source>
        <strain evidence="2 3">PPL201</strain>
    </source>
</reference>
<feature type="transmembrane region" description="Helical" evidence="1">
    <location>
        <begin position="18"/>
        <end position="37"/>
    </location>
</feature>
<keyword evidence="1" id="KW-0812">Transmembrane</keyword>
<dbReference type="EMBL" id="JARJJS010000007">
    <property type="protein sequence ID" value="MDF4026849.1"/>
    <property type="molecule type" value="Genomic_DNA"/>
</dbReference>
<comment type="caution">
    <text evidence="2">The sequence shown here is derived from an EMBL/GenBank/DDBJ whole genome shotgun (WGS) entry which is preliminary data.</text>
</comment>
<evidence type="ECO:0000313" key="3">
    <source>
        <dbReference type="Proteomes" id="UP001528850"/>
    </source>
</evidence>
<evidence type="ECO:0008006" key="4">
    <source>
        <dbReference type="Google" id="ProtNLM"/>
    </source>
</evidence>
<keyword evidence="1" id="KW-0472">Membrane</keyword>
<gene>
    <name evidence="2" type="ORF">P3W24_17885</name>
</gene>
<protein>
    <recommendedName>
        <fullName evidence="4">Thioredoxin domain-containing protein</fullName>
    </recommendedName>
</protein>
<keyword evidence="3" id="KW-1185">Reference proteome</keyword>
<dbReference type="Proteomes" id="UP001528850">
    <property type="component" value="Unassembled WGS sequence"/>
</dbReference>